<dbReference type="SUPFAM" id="SSF47592">
    <property type="entry name" value="SWIB/MDM2 domain"/>
    <property type="match status" value="1"/>
</dbReference>
<feature type="region of interest" description="Disordered" evidence="1">
    <location>
        <begin position="160"/>
        <end position="182"/>
    </location>
</feature>
<dbReference type="InterPro" id="IPR003121">
    <property type="entry name" value="SWIB_MDM2_domain"/>
</dbReference>
<dbReference type="InterPro" id="IPR036885">
    <property type="entry name" value="SWIB_MDM2_dom_sf"/>
</dbReference>
<dbReference type="CDD" id="cd10568">
    <property type="entry name" value="SWIB_like"/>
    <property type="match status" value="1"/>
</dbReference>
<dbReference type="InterPro" id="IPR019835">
    <property type="entry name" value="SWIB_domain"/>
</dbReference>
<reference evidence="3 4" key="1">
    <citation type="journal article" date="2016" name="Genome Biol. Evol.">
        <title>Divergent and convergent evolution of fungal pathogenicity.</title>
        <authorList>
            <person name="Shang Y."/>
            <person name="Xiao G."/>
            <person name="Zheng P."/>
            <person name="Cen K."/>
            <person name="Zhan S."/>
            <person name="Wang C."/>
        </authorList>
    </citation>
    <scope>NUCLEOTIDE SEQUENCE [LARGE SCALE GENOMIC DNA]</scope>
    <source>
        <strain evidence="3 4">ARSEF 7405</strain>
    </source>
</reference>
<evidence type="ECO:0000259" key="2">
    <source>
        <dbReference type="PROSITE" id="PS51925"/>
    </source>
</evidence>
<feature type="region of interest" description="Disordered" evidence="1">
    <location>
        <begin position="320"/>
        <end position="356"/>
    </location>
</feature>
<evidence type="ECO:0000313" key="4">
    <source>
        <dbReference type="Proteomes" id="UP000242877"/>
    </source>
</evidence>
<evidence type="ECO:0000256" key="1">
    <source>
        <dbReference type="SAM" id="MobiDB-lite"/>
    </source>
</evidence>
<feature type="domain" description="DM2" evidence="2">
    <location>
        <begin position="381"/>
        <end position="459"/>
    </location>
</feature>
<comment type="caution">
    <text evidence="3">The sequence shown here is derived from an EMBL/GenBank/DDBJ whole genome shotgun (WGS) entry which is preliminary data.</text>
</comment>
<proteinExistence type="predicted"/>
<feature type="compositionally biased region" description="Polar residues" evidence="1">
    <location>
        <begin position="1"/>
        <end position="10"/>
    </location>
</feature>
<feature type="compositionally biased region" description="Pro residues" evidence="1">
    <location>
        <begin position="88"/>
        <end position="105"/>
    </location>
</feature>
<feature type="region of interest" description="Disordered" evidence="1">
    <location>
        <begin position="1"/>
        <end position="110"/>
    </location>
</feature>
<evidence type="ECO:0000313" key="3">
    <source>
        <dbReference type="EMBL" id="KZZ94541.1"/>
    </source>
</evidence>
<dbReference type="PROSITE" id="PS51925">
    <property type="entry name" value="SWIB_MDM2"/>
    <property type="match status" value="1"/>
</dbReference>
<dbReference type="EMBL" id="AZGZ01000006">
    <property type="protein sequence ID" value="KZZ94541.1"/>
    <property type="molecule type" value="Genomic_DNA"/>
</dbReference>
<dbReference type="PANTHER" id="PTHR13844">
    <property type="entry name" value="SWI/SNF-RELATED MATRIX-ASSOCIATED ACTIN-DEPENDENT REGULATOR OF CHROMATIN SUBFAMILY D"/>
    <property type="match status" value="1"/>
</dbReference>
<dbReference type="Gene3D" id="1.10.245.10">
    <property type="entry name" value="SWIB/MDM2 domain"/>
    <property type="match status" value="1"/>
</dbReference>
<sequence>MAYTPSNQPIPGNIPPNYRGYTSAAAAQAMQQQQQQQQQRQQALAQAQAQAQAQAAAMAGMGPGQVPVQGQQGGAGRRGMQMMMQQPTAPPPSQHPIQTPIPPTNPAAAAGVAAPQGMSTLPGHPPPTGSSAAVAAAVAAAQPQQPAPIPSYLLTSHRTQPSPAEHAARRARKPTSRAIPPGVSGVIIGDGVEEYKKLREVERRLDGVMMRKRMDLGDAVAGRKGRDGKVRIWIGQEVVGGEEEGGKRVRVKIEGRVLDGRGRAVEEGGEESGDDDDESEEEEEEEGEKNVEKKNKKNKEMPRLRFSQFFKSITVEFEKPASPTGDDLLADTTPVTWTRPPQQQQPPSSSSTTDFDSITFTRTTSTNLHATLHLTPLDQDPETTQYTLSPPLAYILDRTQDTRSNIIVGLYEYIRALNLQESEERRSVRCDEPLRVLFGGQEKIYFTMIPDVVAAHTSVVGDVKVPFTLRVDLPNHNDNEGEKESKKVEETVYDISVTLPPSYDPITRTLNNILSDPSYPSHLQQITSLDDQLAFIIQALGHSKAKHAFLTGYAEDPAGFIRRWISSQKRDMSIILGEGENGEGILPGRYTAAATDGGDGEEMGDVVGAGLGLGEEFRRGGENGAWDTPVAREAVRYMLAKPVRGR</sequence>
<feature type="compositionally biased region" description="Low complexity" evidence="1">
    <location>
        <begin position="332"/>
        <end position="356"/>
    </location>
</feature>
<dbReference type="Pfam" id="PF02201">
    <property type="entry name" value="SWIB"/>
    <property type="match status" value="1"/>
</dbReference>
<gene>
    <name evidence="3" type="ORF">AAP_01841</name>
</gene>
<feature type="compositionally biased region" description="Acidic residues" evidence="1">
    <location>
        <begin position="267"/>
        <end position="287"/>
    </location>
</feature>
<feature type="compositionally biased region" description="Low complexity" evidence="1">
    <location>
        <begin position="78"/>
        <end position="87"/>
    </location>
</feature>
<feature type="compositionally biased region" description="Low complexity" evidence="1">
    <location>
        <begin position="24"/>
        <end position="70"/>
    </location>
</feature>
<dbReference type="Proteomes" id="UP000242877">
    <property type="component" value="Unassembled WGS sequence"/>
</dbReference>
<keyword evidence="4" id="KW-1185">Reference proteome</keyword>
<dbReference type="OrthoDB" id="10263741at2759"/>
<feature type="region of interest" description="Disordered" evidence="1">
    <location>
        <begin position="261"/>
        <end position="296"/>
    </location>
</feature>
<name>A0A168AYU1_9EURO</name>
<dbReference type="VEuPathDB" id="FungiDB:AAP_01841"/>
<accession>A0A168AYU1</accession>
<organism evidence="3 4">
    <name type="scientific">Ascosphaera apis ARSEF 7405</name>
    <dbReference type="NCBI Taxonomy" id="392613"/>
    <lineage>
        <taxon>Eukaryota</taxon>
        <taxon>Fungi</taxon>
        <taxon>Dikarya</taxon>
        <taxon>Ascomycota</taxon>
        <taxon>Pezizomycotina</taxon>
        <taxon>Eurotiomycetes</taxon>
        <taxon>Eurotiomycetidae</taxon>
        <taxon>Onygenales</taxon>
        <taxon>Ascosphaeraceae</taxon>
        <taxon>Ascosphaera</taxon>
    </lineage>
</organism>
<dbReference type="SMART" id="SM00151">
    <property type="entry name" value="SWIB"/>
    <property type="match status" value="1"/>
</dbReference>
<protein>
    <submittedName>
        <fullName evidence="3">SWI-SNF complex subunit</fullName>
    </submittedName>
</protein>
<dbReference type="AlphaFoldDB" id="A0A168AYU1"/>